<dbReference type="InterPro" id="IPR036864">
    <property type="entry name" value="Zn2-C6_fun-type_DNA-bd_sf"/>
</dbReference>
<dbReference type="SMART" id="SM00066">
    <property type="entry name" value="GAL4"/>
    <property type="match status" value="1"/>
</dbReference>
<dbReference type="CDD" id="cd00067">
    <property type="entry name" value="GAL4"/>
    <property type="match status" value="1"/>
</dbReference>
<dbReference type="InterPro" id="IPR001138">
    <property type="entry name" value="Zn2Cys6_DnaBD"/>
</dbReference>
<reference evidence="6 7" key="1">
    <citation type="submission" date="2020-01" db="EMBL/GenBank/DDBJ databases">
        <title>Aspergillus terreus IFO 6365 whole genome shotgun sequence.</title>
        <authorList>
            <person name="Kanamasa S."/>
            <person name="Takahashi H."/>
        </authorList>
    </citation>
    <scope>NUCLEOTIDE SEQUENCE [LARGE SCALE GENOMIC DNA]</scope>
    <source>
        <strain evidence="6 7">IFO 6365</strain>
    </source>
</reference>
<dbReference type="PROSITE" id="PS00463">
    <property type="entry name" value="ZN2_CY6_FUNGAL_1"/>
    <property type="match status" value="1"/>
</dbReference>
<dbReference type="InterPro" id="IPR053187">
    <property type="entry name" value="Notoamide_regulator"/>
</dbReference>
<dbReference type="PANTHER" id="PTHR47256:SF9">
    <property type="entry name" value="ZN(II)2CYS6 TRANSCRIPTION FACTOR (EUROFUNG)"/>
    <property type="match status" value="1"/>
</dbReference>
<evidence type="ECO:0000313" key="6">
    <source>
        <dbReference type="EMBL" id="GFF12812.1"/>
    </source>
</evidence>
<evidence type="ECO:0000256" key="2">
    <source>
        <dbReference type="ARBA" id="ARBA00023015"/>
    </source>
</evidence>
<evidence type="ECO:0000256" key="1">
    <source>
        <dbReference type="ARBA" id="ARBA00022723"/>
    </source>
</evidence>
<dbReference type="EMBL" id="BLJY01000001">
    <property type="protein sequence ID" value="GFF12812.1"/>
    <property type="molecule type" value="Genomic_DNA"/>
</dbReference>
<dbReference type="PANTHER" id="PTHR47256">
    <property type="entry name" value="ZN(II)2CYS6 TRANSCRIPTION FACTOR (EUROFUNG)-RELATED"/>
    <property type="match status" value="1"/>
</dbReference>
<dbReference type="Pfam" id="PF00172">
    <property type="entry name" value="Zn_clus"/>
    <property type="match status" value="1"/>
</dbReference>
<evidence type="ECO:0000256" key="4">
    <source>
        <dbReference type="ARBA" id="ARBA00023163"/>
    </source>
</evidence>
<gene>
    <name evidence="6" type="ORF">ATEIFO6365_0001103600</name>
</gene>
<dbReference type="AlphaFoldDB" id="A0A5M3YMY7"/>
<sequence length="684" mass="77341">MSEFSPQRQLAPGPSGLPLQESPPGDGLRHPMDPTKKRVSMACLACKKSKRKCSGTAPCDNCRSFNRQCIFDETLDQRRRVAAKRTADELSYHRDMLNDLFKVMRAEDESYGLRLLEVIRQNASPDEIRVFIDHALTEIDGTTAARTVQGLEEARRAIDIEGAGPPFRPMVMDIHFLCDEVPYTVPAQPWTVITDDSEFVSHLVSLYFTWDYPFHSFLDRDVFLAHMSRGDTNSQFCSPFLVNALLANACHFSDYSEAYVLPGEIVTKGAAFLAEAERLRESDTAKLSLAYLQGTLLLYERYSMLGNNDLGYKRLHQAIRTGESLGLIGPLPYRMTPAQRSDDMEISIRRTAWGLFHIDTIVHADFLRPSLINHVNVPRPDRIPATETELWAPYPSHRSARPSYMSQYFDESCDLCEIARDISQSFGRTATSAEHKQSTKEALYERLCRWYDGLPEIFGPGNLLPPYVNLLKMRFHTLVITLLCYTAPPDDTEMGPDEAPQTPESPLGFSPVPKYNETEIVLASARGISSLVRLHRQEFGMNRAHHFALYATNLALFTLLKQGIFDILDPDFLSLASAFASMASRSQLGRSLFHMFRQLVRAKGQGQRIRDSTTATDEMRALFGESIPHTPWDGYGTGLAKLEEDERYHGIGNERERTLVDMLDRYESLSLGKDEIAPERFRPG</sequence>
<evidence type="ECO:0000256" key="3">
    <source>
        <dbReference type="ARBA" id="ARBA00023125"/>
    </source>
</evidence>
<dbReference type="GO" id="GO:0006351">
    <property type="term" value="P:DNA-templated transcription"/>
    <property type="evidence" value="ECO:0007669"/>
    <property type="project" value="InterPro"/>
</dbReference>
<dbReference type="CDD" id="cd12148">
    <property type="entry name" value="fungal_TF_MHR"/>
    <property type="match status" value="1"/>
</dbReference>
<dbReference type="GO" id="GO:0008270">
    <property type="term" value="F:zinc ion binding"/>
    <property type="evidence" value="ECO:0007669"/>
    <property type="project" value="InterPro"/>
</dbReference>
<keyword evidence="1" id="KW-0479">Metal-binding</keyword>
<dbReference type="OrthoDB" id="2593732at2759"/>
<dbReference type="Gene3D" id="4.10.240.10">
    <property type="entry name" value="Zn(2)-C6 fungal-type DNA-binding domain"/>
    <property type="match status" value="1"/>
</dbReference>
<name>A0A5M3YMY7_ASPTE</name>
<evidence type="ECO:0000256" key="5">
    <source>
        <dbReference type="ARBA" id="ARBA00023242"/>
    </source>
</evidence>
<accession>A0A5M3YMY7</accession>
<evidence type="ECO:0000313" key="7">
    <source>
        <dbReference type="Proteomes" id="UP000452235"/>
    </source>
</evidence>
<organism evidence="6 7">
    <name type="scientific">Aspergillus terreus</name>
    <dbReference type="NCBI Taxonomy" id="33178"/>
    <lineage>
        <taxon>Eukaryota</taxon>
        <taxon>Fungi</taxon>
        <taxon>Dikarya</taxon>
        <taxon>Ascomycota</taxon>
        <taxon>Pezizomycotina</taxon>
        <taxon>Eurotiomycetes</taxon>
        <taxon>Eurotiomycetidae</taxon>
        <taxon>Eurotiales</taxon>
        <taxon>Aspergillaceae</taxon>
        <taxon>Aspergillus</taxon>
        <taxon>Aspergillus subgen. Circumdati</taxon>
    </lineage>
</organism>
<keyword evidence="7" id="KW-1185">Reference proteome</keyword>
<dbReference type="PROSITE" id="PS50048">
    <property type="entry name" value="ZN2_CY6_FUNGAL_2"/>
    <property type="match status" value="1"/>
</dbReference>
<dbReference type="InterPro" id="IPR007219">
    <property type="entry name" value="XnlR_reg_dom"/>
</dbReference>
<keyword evidence="2" id="KW-0805">Transcription regulation</keyword>
<dbReference type="GO" id="GO:0000981">
    <property type="term" value="F:DNA-binding transcription factor activity, RNA polymerase II-specific"/>
    <property type="evidence" value="ECO:0007669"/>
    <property type="project" value="InterPro"/>
</dbReference>
<keyword evidence="5" id="KW-0539">Nucleus</keyword>
<keyword evidence="4" id="KW-0804">Transcription</keyword>
<dbReference type="GO" id="GO:0009893">
    <property type="term" value="P:positive regulation of metabolic process"/>
    <property type="evidence" value="ECO:0007669"/>
    <property type="project" value="UniProtKB-ARBA"/>
</dbReference>
<comment type="caution">
    <text evidence="6">The sequence shown here is derived from an EMBL/GenBank/DDBJ whole genome shotgun (WGS) entry which is preliminary data.</text>
</comment>
<proteinExistence type="predicted"/>
<dbReference type="VEuPathDB" id="FungiDB:ATEG_01812"/>
<dbReference type="Proteomes" id="UP000452235">
    <property type="component" value="Unassembled WGS sequence"/>
</dbReference>
<dbReference type="Pfam" id="PF04082">
    <property type="entry name" value="Fungal_trans"/>
    <property type="match status" value="1"/>
</dbReference>
<dbReference type="SUPFAM" id="SSF57701">
    <property type="entry name" value="Zn2/Cys6 DNA-binding domain"/>
    <property type="match status" value="1"/>
</dbReference>
<dbReference type="GO" id="GO:0003677">
    <property type="term" value="F:DNA binding"/>
    <property type="evidence" value="ECO:0007669"/>
    <property type="project" value="UniProtKB-KW"/>
</dbReference>
<protein>
    <submittedName>
        <fullName evidence="6">C6 transcription factor</fullName>
    </submittedName>
</protein>
<keyword evidence="3" id="KW-0238">DNA-binding</keyword>